<dbReference type="CDD" id="cd04179">
    <property type="entry name" value="DPM_DPG-synthase_like"/>
    <property type="match status" value="1"/>
</dbReference>
<dbReference type="Pfam" id="PF00535">
    <property type="entry name" value="Glycos_transf_2"/>
    <property type="match status" value="1"/>
</dbReference>
<dbReference type="GO" id="GO:0016740">
    <property type="term" value="F:transferase activity"/>
    <property type="evidence" value="ECO:0007669"/>
    <property type="project" value="UniProtKB-KW"/>
</dbReference>
<reference evidence="2 3" key="2">
    <citation type="journal article" date="2010" name="Proc. Natl. Acad. Sci. U.S.A.">
        <title>Enigmatic, ultrasmall, uncultivated Archaea.</title>
        <authorList>
            <person name="Baker B.J."/>
            <person name="Comolli L.R."/>
            <person name="Dick G.J."/>
            <person name="Hauser L.J."/>
            <person name="Hyatt D."/>
            <person name="Dill B.D."/>
            <person name="Land M.L."/>
            <person name="Verberkmoes N.C."/>
            <person name="Hettich R.L."/>
            <person name="Banfield J.F."/>
        </authorList>
    </citation>
    <scope>NUCLEOTIDE SEQUENCE [LARGE SCALE GENOMIC DNA]</scope>
    <source>
        <strain evidence="2">ARMAN-2</strain>
    </source>
</reference>
<gene>
    <name evidence="2" type="ORF">UNLARM2_0331</name>
</gene>
<dbReference type="PANTHER" id="PTHR48090:SF7">
    <property type="entry name" value="RFBJ PROTEIN"/>
    <property type="match status" value="1"/>
</dbReference>
<dbReference type="InterPro" id="IPR001173">
    <property type="entry name" value="Glyco_trans_2-like"/>
</dbReference>
<dbReference type="InterPro" id="IPR050256">
    <property type="entry name" value="Glycosyltransferase_2"/>
</dbReference>
<evidence type="ECO:0000313" key="2">
    <source>
        <dbReference type="EMBL" id="EET90302.1"/>
    </source>
</evidence>
<name>C7DGY1_MICA2</name>
<reference evidence="2 3" key="1">
    <citation type="journal article" date="2009" name="Genome Biol.">
        <title>Community-wide analysis of microbial genome sequence signatures.</title>
        <authorList>
            <person name="Dick G.J."/>
            <person name="Andersson A.F."/>
            <person name="Baker B.J."/>
            <person name="Simmons S.L."/>
            <person name="Thomas B.C."/>
            <person name="Yelton A.P."/>
            <person name="Banfield J.F."/>
        </authorList>
    </citation>
    <scope>NUCLEOTIDE SEQUENCE [LARGE SCALE GENOMIC DNA]</scope>
    <source>
        <strain evidence="2">ARMAN-2</strain>
    </source>
</reference>
<keyword evidence="3" id="KW-1185">Reference proteome</keyword>
<evidence type="ECO:0000313" key="3">
    <source>
        <dbReference type="Proteomes" id="UP000332487"/>
    </source>
</evidence>
<dbReference type="Gene3D" id="3.90.550.10">
    <property type="entry name" value="Spore Coat Polysaccharide Biosynthesis Protein SpsA, Chain A"/>
    <property type="match status" value="1"/>
</dbReference>
<dbReference type="EMBL" id="GG697239">
    <property type="protein sequence ID" value="EET90302.1"/>
    <property type="molecule type" value="Genomic_DNA"/>
</dbReference>
<keyword evidence="2" id="KW-0808">Transferase</keyword>
<dbReference type="InterPro" id="IPR029044">
    <property type="entry name" value="Nucleotide-diphossugar_trans"/>
</dbReference>
<dbReference type="Proteomes" id="UP000332487">
    <property type="component" value="Unassembled WGS sequence"/>
</dbReference>
<proteinExistence type="predicted"/>
<evidence type="ECO:0000259" key="1">
    <source>
        <dbReference type="Pfam" id="PF00535"/>
    </source>
</evidence>
<dbReference type="SUPFAM" id="SSF53448">
    <property type="entry name" value="Nucleotide-diphospho-sugar transferases"/>
    <property type="match status" value="1"/>
</dbReference>
<feature type="domain" description="Glycosyltransferase 2-like" evidence="1">
    <location>
        <begin position="74"/>
        <end position="238"/>
    </location>
</feature>
<organism evidence="2 3">
    <name type="scientific">Candidatus Micrarchaeum acidiphilum ARMAN-2</name>
    <dbReference type="NCBI Taxonomy" id="425595"/>
    <lineage>
        <taxon>Archaea</taxon>
        <taxon>Candidatus Micrarchaeota</taxon>
        <taxon>Candidatus Micrarchaeia</taxon>
        <taxon>Candidatus Micrarchaeales</taxon>
        <taxon>Candidatus Micrarchaeaceae</taxon>
        <taxon>Candidatus Micrarchaeum</taxon>
    </lineage>
</organism>
<accession>C7DGY1</accession>
<protein>
    <submittedName>
        <fullName evidence="2">Glycosyl transferase family 2</fullName>
    </submittedName>
</protein>
<sequence>MDGLKAAPNELNRPKAKNLLCGAESANANTALDPTASLLRTDDYLGLDMPAAEKLNIVKLQEMKTNPPSPRFGVVIIGKNEGETVPEVLRKLISAENSIPGNFFNVFVDDGSTDSTMAKAMEFNVSVISNKKSLGIGGAIKKGYEFLKSFNPDYIIQLDSDGEHPAEYLRDLIAPLENNESDIVIGSRYCGGRNPVTSPLKIAGAKLLTLGFAFINPRYGLKDVASGFRAFKSEYLNKVLFLSNRNWAVEFLVRAIKSNLRIKEIPVPYHFREHGVSQFNSPWHYVRYFLNIFKQFVNSVD</sequence>
<dbReference type="PANTHER" id="PTHR48090">
    <property type="entry name" value="UNDECAPRENYL-PHOSPHATE 4-DEOXY-4-FORMAMIDO-L-ARABINOSE TRANSFERASE-RELATED"/>
    <property type="match status" value="1"/>
</dbReference>
<dbReference type="AlphaFoldDB" id="C7DGY1"/>